<keyword evidence="1" id="KW-0732">Signal</keyword>
<dbReference type="AlphaFoldDB" id="A0AAW0AGE3"/>
<accession>A0AAW0AGE3</accession>
<protein>
    <submittedName>
        <fullName evidence="2">Uncharacterized protein</fullName>
    </submittedName>
</protein>
<evidence type="ECO:0000256" key="1">
    <source>
        <dbReference type="SAM" id="SignalP"/>
    </source>
</evidence>
<organism evidence="2 3">
    <name type="scientific">Favolaschia claudopus</name>
    <dbReference type="NCBI Taxonomy" id="2862362"/>
    <lineage>
        <taxon>Eukaryota</taxon>
        <taxon>Fungi</taxon>
        <taxon>Dikarya</taxon>
        <taxon>Basidiomycota</taxon>
        <taxon>Agaricomycotina</taxon>
        <taxon>Agaricomycetes</taxon>
        <taxon>Agaricomycetidae</taxon>
        <taxon>Agaricales</taxon>
        <taxon>Marasmiineae</taxon>
        <taxon>Mycenaceae</taxon>
        <taxon>Favolaschia</taxon>
    </lineage>
</organism>
<proteinExistence type="predicted"/>
<gene>
    <name evidence="2" type="ORF">R3P38DRAFT_3027723</name>
</gene>
<dbReference type="EMBL" id="JAWWNJ010000070">
    <property type="protein sequence ID" value="KAK7007514.1"/>
    <property type="molecule type" value="Genomic_DNA"/>
</dbReference>
<reference evidence="2 3" key="1">
    <citation type="journal article" date="2024" name="J Genomics">
        <title>Draft genome sequencing and assembly of Favolaschia claudopus CIRM-BRFM 2984 isolated from oak limbs.</title>
        <authorList>
            <person name="Navarro D."/>
            <person name="Drula E."/>
            <person name="Chaduli D."/>
            <person name="Cazenave R."/>
            <person name="Ahrendt S."/>
            <person name="Wang J."/>
            <person name="Lipzen A."/>
            <person name="Daum C."/>
            <person name="Barry K."/>
            <person name="Grigoriev I.V."/>
            <person name="Favel A."/>
            <person name="Rosso M.N."/>
            <person name="Martin F."/>
        </authorList>
    </citation>
    <scope>NUCLEOTIDE SEQUENCE [LARGE SCALE GENOMIC DNA]</scope>
    <source>
        <strain evidence="2 3">CIRM-BRFM 2984</strain>
    </source>
</reference>
<feature type="signal peptide" evidence="1">
    <location>
        <begin position="1"/>
        <end position="21"/>
    </location>
</feature>
<evidence type="ECO:0000313" key="2">
    <source>
        <dbReference type="EMBL" id="KAK7007514.1"/>
    </source>
</evidence>
<keyword evidence="3" id="KW-1185">Reference proteome</keyword>
<evidence type="ECO:0000313" key="3">
    <source>
        <dbReference type="Proteomes" id="UP001362999"/>
    </source>
</evidence>
<sequence>MYPSRMIPFILLLCTTPSLSTLTVNAPTSPQSATTTTITWTSNASDPVFSIELTHPSFNMAFALANNVDPTLNQLTIELPLVPAGDGYTLEFVNITNINQIFAMSSDFSIAAVSSSQSSLTATISIVPSAPSAASTAMGGGLGGTPSSAVSSASFSRSTSPVIQPYKFKSTSANSIYSLSRPSPPLISTAGTNAQTSAAPTPTLSQSAATRHTPLGASIIFGLVGVGRWIL</sequence>
<feature type="chain" id="PRO_5043765700" evidence="1">
    <location>
        <begin position="22"/>
        <end position="231"/>
    </location>
</feature>
<comment type="caution">
    <text evidence="2">The sequence shown here is derived from an EMBL/GenBank/DDBJ whole genome shotgun (WGS) entry which is preliminary data.</text>
</comment>
<name>A0AAW0AGE3_9AGAR</name>
<dbReference type="Proteomes" id="UP001362999">
    <property type="component" value="Unassembled WGS sequence"/>
</dbReference>